<dbReference type="EMBL" id="CM047591">
    <property type="protein sequence ID" value="KAI9918505.1"/>
    <property type="molecule type" value="Genomic_DNA"/>
</dbReference>
<reference evidence="1 2" key="1">
    <citation type="journal article" date="2022" name="bioRxiv">
        <title>The genome of the oomycete Peronosclerospora sorghi, a cosmopolitan pathogen of maize and sorghum, is inflated with dispersed pseudogenes.</title>
        <authorList>
            <person name="Fletcher K."/>
            <person name="Martin F."/>
            <person name="Isakeit T."/>
            <person name="Cavanaugh K."/>
            <person name="Magill C."/>
            <person name="Michelmore R."/>
        </authorList>
    </citation>
    <scope>NUCLEOTIDE SEQUENCE [LARGE SCALE GENOMIC DNA]</scope>
    <source>
        <strain evidence="1">P6</strain>
    </source>
</reference>
<protein>
    <submittedName>
        <fullName evidence="1">Uncharacterized protein</fullName>
    </submittedName>
</protein>
<proteinExistence type="predicted"/>
<accession>A0ACC0WI21</accession>
<organism evidence="1 2">
    <name type="scientific">Peronosclerospora sorghi</name>
    <dbReference type="NCBI Taxonomy" id="230839"/>
    <lineage>
        <taxon>Eukaryota</taxon>
        <taxon>Sar</taxon>
        <taxon>Stramenopiles</taxon>
        <taxon>Oomycota</taxon>
        <taxon>Peronosporomycetes</taxon>
        <taxon>Peronosporales</taxon>
        <taxon>Peronosporaceae</taxon>
        <taxon>Peronosclerospora</taxon>
    </lineage>
</organism>
<evidence type="ECO:0000313" key="2">
    <source>
        <dbReference type="Proteomes" id="UP001163321"/>
    </source>
</evidence>
<evidence type="ECO:0000313" key="1">
    <source>
        <dbReference type="EMBL" id="KAI9918505.1"/>
    </source>
</evidence>
<gene>
    <name evidence="1" type="ORF">PsorP6_011467</name>
</gene>
<dbReference type="Proteomes" id="UP001163321">
    <property type="component" value="Chromosome 12"/>
</dbReference>
<comment type="caution">
    <text evidence="1">The sequence shown here is derived from an EMBL/GenBank/DDBJ whole genome shotgun (WGS) entry which is preliminary data.</text>
</comment>
<sequence length="189" mass="21446">MFAPESNRFARFEAMEPSKDLFLVLLRMRLDLPHRARAHDLRDGFPRSMRIALERVKEPVVLVAGPDPHGLMGSRWTPWTCVRRRRGRWRGKKQEGCIHHERRRRSTRSRDNGVRALCLVRAKLESGSLPLTSGQHRQPPASVASSSLQATNDRFGFGFCGFEWSDRAANLSSVASKRDPEISGSQCPV</sequence>
<name>A0ACC0WI21_9STRA</name>
<keyword evidence="2" id="KW-1185">Reference proteome</keyword>